<keyword evidence="3" id="KW-1185">Reference proteome</keyword>
<evidence type="ECO:0000313" key="3">
    <source>
        <dbReference type="Proteomes" id="UP000530660"/>
    </source>
</evidence>
<dbReference type="OrthoDB" id="11788at2759"/>
<feature type="region of interest" description="Disordered" evidence="1">
    <location>
        <begin position="27"/>
        <end position="95"/>
    </location>
</feature>
<comment type="caution">
    <text evidence="2">The sequence shown here is derived from an EMBL/GenBank/DDBJ whole genome shotgun (WGS) entry which is preliminary data.</text>
</comment>
<dbReference type="Proteomes" id="UP000530660">
    <property type="component" value="Unassembled WGS sequence"/>
</dbReference>
<protein>
    <submittedName>
        <fullName evidence="2">Uncharacterized protein</fullName>
    </submittedName>
</protein>
<organism evidence="2 3">
    <name type="scientific">Cyanidiococcus yangmingshanensis</name>
    <dbReference type="NCBI Taxonomy" id="2690220"/>
    <lineage>
        <taxon>Eukaryota</taxon>
        <taxon>Rhodophyta</taxon>
        <taxon>Bangiophyceae</taxon>
        <taxon>Cyanidiales</taxon>
        <taxon>Cyanidiaceae</taxon>
        <taxon>Cyanidiococcus</taxon>
    </lineage>
</organism>
<dbReference type="EMBL" id="VWRR01000008">
    <property type="protein sequence ID" value="KAF6002886.1"/>
    <property type="molecule type" value="Genomic_DNA"/>
</dbReference>
<evidence type="ECO:0000313" key="2">
    <source>
        <dbReference type="EMBL" id="KAF6002886.1"/>
    </source>
</evidence>
<feature type="compositionally biased region" description="Basic and acidic residues" evidence="1">
    <location>
        <begin position="34"/>
        <end position="75"/>
    </location>
</feature>
<evidence type="ECO:0000256" key="1">
    <source>
        <dbReference type="SAM" id="MobiDB-lite"/>
    </source>
</evidence>
<name>A0A7J7IIE5_9RHOD</name>
<sequence>MQRWLQRVALDLVRRRFHGVRWYAVTSGGASGERTGEAAQRRRSPREAGRSRLLERLERAQLERQTTSERTRNDQAGDVGGASPHKPLLDAVGAHERDQVLPRRVVSRSLLGLVATDRGASSALLSDLEAESTSLETPQSLRSVRRPWHARKSRLLESVGEPEQPPARLRRPRRLREEVDAETPGRARRRSRRSTWQLEVRSAPPSVSLLPRSVREEQARIASSMLERDGPAAVETIRALDQELQAVLAKDLQRQRRRKIGKYLVYKNRYVPWGTFREERLHTEDLWVTHALRAAQSVLAEAHAQRRTQLGSSSADRPLWLDSVVEDLFPKARSIQEILLMIRLLRRSVQQIQKLPAETRQLIFAKESGPMREALKLL</sequence>
<feature type="region of interest" description="Disordered" evidence="1">
    <location>
        <begin position="155"/>
        <end position="197"/>
    </location>
</feature>
<proteinExistence type="predicted"/>
<accession>A0A7J7IIE5</accession>
<dbReference type="AlphaFoldDB" id="A0A7J7IIE5"/>
<reference evidence="2 3" key="1">
    <citation type="journal article" date="2020" name="J. Phycol.">
        <title>Comparative genome analysis reveals Cyanidiococcus gen. nov., a new extremophilic red algal genus sister to Cyanidioschyzon (Cyanidioschyzonaceae, Rhodophyta).</title>
        <authorList>
            <person name="Liu S.-L."/>
            <person name="Chiang Y.-R."/>
            <person name="Yoon H.S."/>
            <person name="Fu H.-Y."/>
        </authorList>
    </citation>
    <scope>NUCLEOTIDE SEQUENCE [LARGE SCALE GENOMIC DNA]</scope>
    <source>
        <strain evidence="2 3">THAL066</strain>
    </source>
</reference>
<gene>
    <name evidence="2" type="ORF">F1559_000196</name>
</gene>